<reference evidence="13" key="1">
    <citation type="submission" date="2013-04" db="EMBL/GenBank/DDBJ databases">
        <authorList>
            <person name="Qu J."/>
            <person name="Murali S.C."/>
            <person name="Bandaranaike D."/>
            <person name="Bellair M."/>
            <person name="Blankenburg K."/>
            <person name="Chao H."/>
            <person name="Dinh H."/>
            <person name="Doddapaneni H."/>
            <person name="Downs B."/>
            <person name="Dugan-Rocha S."/>
            <person name="Elkadiri S."/>
            <person name="Gnanaolivu R.D."/>
            <person name="Hernandez B."/>
            <person name="Javaid M."/>
            <person name="Jayaseelan J.C."/>
            <person name="Lee S."/>
            <person name="Li M."/>
            <person name="Ming W."/>
            <person name="Munidasa M."/>
            <person name="Muniz J."/>
            <person name="Nguyen L."/>
            <person name="Ongeri F."/>
            <person name="Osuji N."/>
            <person name="Pu L.-L."/>
            <person name="Puazo M."/>
            <person name="Qu C."/>
            <person name="Quiroz J."/>
            <person name="Raj R."/>
            <person name="Weissenberger G."/>
            <person name="Xin Y."/>
            <person name="Zou X."/>
            <person name="Han Y."/>
            <person name="Richards S."/>
            <person name="Worley K."/>
            <person name="Muzny D."/>
            <person name="Gibbs R."/>
        </authorList>
    </citation>
    <scope>NUCLEOTIDE SEQUENCE</scope>
    <source>
        <strain evidence="13">Sampled in the wild</strain>
    </source>
</reference>
<evidence type="ECO:0000256" key="1">
    <source>
        <dbReference type="ARBA" id="ARBA00004606"/>
    </source>
</evidence>
<dbReference type="GO" id="GO:0046872">
    <property type="term" value="F:metal ion binding"/>
    <property type="evidence" value="ECO:0007669"/>
    <property type="project" value="UniProtKB-KW"/>
</dbReference>
<evidence type="ECO:0000256" key="9">
    <source>
        <dbReference type="ARBA" id="ARBA00023180"/>
    </source>
</evidence>
<dbReference type="GO" id="GO:0000139">
    <property type="term" value="C:Golgi membrane"/>
    <property type="evidence" value="ECO:0007669"/>
    <property type="project" value="UniProtKB-SubCell"/>
</dbReference>
<evidence type="ECO:0000256" key="7">
    <source>
        <dbReference type="ARBA" id="ARBA00022989"/>
    </source>
</evidence>
<dbReference type="GO" id="GO:0015018">
    <property type="term" value="F:galactosylgalactosylxylosylprotein 3-beta-glucuronosyltransferase activity"/>
    <property type="evidence" value="ECO:0007669"/>
    <property type="project" value="UniProtKB-UniRule"/>
</dbReference>
<dbReference type="InterPro" id="IPR005027">
    <property type="entry name" value="Glyco_trans_43"/>
</dbReference>
<comment type="cofactor">
    <cofactor evidence="12">
        <name>Mn(2+)</name>
        <dbReference type="ChEBI" id="CHEBI:29035"/>
    </cofactor>
</comment>
<dbReference type="OrthoDB" id="675023at2759"/>
<keyword evidence="12" id="KW-0479">Metal-binding</keyword>
<evidence type="ECO:0000256" key="11">
    <source>
        <dbReference type="PIRSR" id="PIRSR605027-1"/>
    </source>
</evidence>
<evidence type="ECO:0000256" key="8">
    <source>
        <dbReference type="ARBA" id="ARBA00023136"/>
    </source>
</evidence>
<dbReference type="InterPro" id="IPR029044">
    <property type="entry name" value="Nucleotide-diphossugar_trans"/>
</dbReference>
<comment type="similarity">
    <text evidence="2 12">Belongs to the glycosyltransferase 43 family.</text>
</comment>
<keyword evidence="6 12" id="KW-0735">Signal-anchor</keyword>
<dbReference type="Gene3D" id="3.90.550.10">
    <property type="entry name" value="Spore Coat Polysaccharide Biosynthesis Protein SpsA, Chain A"/>
    <property type="match status" value="1"/>
</dbReference>
<comment type="subcellular location">
    <subcellularLocation>
        <location evidence="12">Golgi apparatus membrane</location>
        <topology evidence="12">Single-pass type II membrane protein</topology>
    </subcellularLocation>
    <subcellularLocation>
        <location evidence="1">Membrane</location>
        <topology evidence="1">Single-pass type II membrane protein</topology>
    </subcellularLocation>
</comment>
<evidence type="ECO:0000256" key="2">
    <source>
        <dbReference type="ARBA" id="ARBA00007706"/>
    </source>
</evidence>
<keyword evidence="12" id="KW-0333">Golgi apparatus</keyword>
<keyword evidence="4 12" id="KW-0808">Transferase</keyword>
<keyword evidence="12" id="KW-0464">Manganese</keyword>
<gene>
    <name evidence="13" type="ORF">J437_LFUL005513</name>
</gene>
<feature type="active site" description="Proton donor/acceptor" evidence="11">
    <location>
        <position position="27"/>
    </location>
</feature>
<evidence type="ECO:0000313" key="13">
    <source>
        <dbReference type="EMBL" id="KAG8226697.1"/>
    </source>
</evidence>
<proteinExistence type="inferred from homology"/>
<evidence type="ECO:0000256" key="3">
    <source>
        <dbReference type="ARBA" id="ARBA00012641"/>
    </source>
</evidence>
<organism evidence="13 14">
    <name type="scientific">Ladona fulva</name>
    <name type="common">Scarce chaser dragonfly</name>
    <name type="synonym">Libellula fulva</name>
    <dbReference type="NCBI Taxonomy" id="123851"/>
    <lineage>
        <taxon>Eukaryota</taxon>
        <taxon>Metazoa</taxon>
        <taxon>Ecdysozoa</taxon>
        <taxon>Arthropoda</taxon>
        <taxon>Hexapoda</taxon>
        <taxon>Insecta</taxon>
        <taxon>Pterygota</taxon>
        <taxon>Palaeoptera</taxon>
        <taxon>Odonata</taxon>
        <taxon>Epiprocta</taxon>
        <taxon>Anisoptera</taxon>
        <taxon>Libelluloidea</taxon>
        <taxon>Libellulidae</taxon>
        <taxon>Ladona</taxon>
    </lineage>
</organism>
<evidence type="ECO:0000256" key="10">
    <source>
        <dbReference type="ARBA" id="ARBA00047979"/>
    </source>
</evidence>
<dbReference type="UniPathway" id="UPA00378"/>
<evidence type="ECO:0000256" key="12">
    <source>
        <dbReference type="RuleBase" id="RU363127"/>
    </source>
</evidence>
<comment type="pathway">
    <text evidence="12">Protein modification; protein glycosylation.</text>
</comment>
<name>A0A8K0K1R6_LADFU</name>
<sequence>MAGFAVSVNFLLNKPNATMPYKAGFEEDLFLKSLGISYDEIEPKADLCSKVLVWHTQTKKKSASTMKLTAEIDTSLKNLLQELEFLGMAHTSKTEGIKTFTSANGKNEML</sequence>
<dbReference type="AlphaFoldDB" id="A0A8K0K1R6"/>
<evidence type="ECO:0000313" key="14">
    <source>
        <dbReference type="Proteomes" id="UP000792457"/>
    </source>
</evidence>
<comment type="catalytic activity">
    <reaction evidence="10 12">
        <text>3-O-(beta-D-galactosyl-(1-&gt;3)-beta-D-galactosyl-(1-&gt;4)-beta-D-xylosyl)-L-seryl-[protein] + UDP-alpha-D-glucuronate = 3-O-(beta-D-GlcA-(1-&gt;3)-beta-D-Gal-(1-&gt;3)-beta-D-Gal-(1-&gt;4)-beta-D-Xyl)-L-seryl-[protein] + UDP + H(+)</text>
        <dbReference type="Rhea" id="RHEA:24168"/>
        <dbReference type="Rhea" id="RHEA-COMP:12571"/>
        <dbReference type="Rhea" id="RHEA-COMP:12573"/>
        <dbReference type="ChEBI" id="CHEBI:15378"/>
        <dbReference type="ChEBI" id="CHEBI:58052"/>
        <dbReference type="ChEBI" id="CHEBI:58223"/>
        <dbReference type="ChEBI" id="CHEBI:132090"/>
        <dbReference type="ChEBI" id="CHEBI:132093"/>
        <dbReference type="EC" id="2.4.1.135"/>
    </reaction>
</comment>
<keyword evidence="8" id="KW-0472">Membrane</keyword>
<reference evidence="13" key="2">
    <citation type="submission" date="2017-10" db="EMBL/GenBank/DDBJ databases">
        <title>Ladona fulva Genome sequencing and assembly.</title>
        <authorList>
            <person name="Murali S."/>
            <person name="Richards S."/>
            <person name="Bandaranaike D."/>
            <person name="Bellair M."/>
            <person name="Blankenburg K."/>
            <person name="Chao H."/>
            <person name="Dinh H."/>
            <person name="Doddapaneni H."/>
            <person name="Dugan-Rocha S."/>
            <person name="Elkadiri S."/>
            <person name="Gnanaolivu R."/>
            <person name="Hernandez B."/>
            <person name="Skinner E."/>
            <person name="Javaid M."/>
            <person name="Lee S."/>
            <person name="Li M."/>
            <person name="Ming W."/>
            <person name="Munidasa M."/>
            <person name="Muniz J."/>
            <person name="Nguyen L."/>
            <person name="Hughes D."/>
            <person name="Osuji N."/>
            <person name="Pu L.-L."/>
            <person name="Puazo M."/>
            <person name="Qu C."/>
            <person name="Quiroz J."/>
            <person name="Raj R."/>
            <person name="Weissenberger G."/>
            <person name="Xin Y."/>
            <person name="Zou X."/>
            <person name="Han Y."/>
            <person name="Worley K."/>
            <person name="Muzny D."/>
            <person name="Gibbs R."/>
        </authorList>
    </citation>
    <scope>NUCLEOTIDE SEQUENCE</scope>
    <source>
        <strain evidence="13">Sampled in the wild</strain>
    </source>
</reference>
<keyword evidence="5" id="KW-0812">Transmembrane</keyword>
<evidence type="ECO:0000256" key="4">
    <source>
        <dbReference type="ARBA" id="ARBA00022679"/>
    </source>
</evidence>
<evidence type="ECO:0000256" key="5">
    <source>
        <dbReference type="ARBA" id="ARBA00022692"/>
    </source>
</evidence>
<dbReference type="EC" id="2.4.1.135" evidence="3 12"/>
<dbReference type="EMBL" id="KZ308293">
    <property type="protein sequence ID" value="KAG8226697.1"/>
    <property type="molecule type" value="Genomic_DNA"/>
</dbReference>
<keyword evidence="7" id="KW-1133">Transmembrane helix</keyword>
<accession>A0A8K0K1R6</accession>
<keyword evidence="9" id="KW-0325">Glycoprotein</keyword>
<evidence type="ECO:0000256" key="6">
    <source>
        <dbReference type="ARBA" id="ARBA00022968"/>
    </source>
</evidence>
<dbReference type="SUPFAM" id="SSF53448">
    <property type="entry name" value="Nucleotide-diphospho-sugar transferases"/>
    <property type="match status" value="1"/>
</dbReference>
<comment type="caution">
    <text evidence="13">The sequence shown here is derived from an EMBL/GenBank/DDBJ whole genome shotgun (WGS) entry which is preliminary data.</text>
</comment>
<dbReference type="Proteomes" id="UP000792457">
    <property type="component" value="Unassembled WGS sequence"/>
</dbReference>
<keyword evidence="14" id="KW-1185">Reference proteome</keyword>
<protein>
    <recommendedName>
        <fullName evidence="3 12">Galactosylgalactosylxylosylprotein 3-beta-glucuronosyltransferase</fullName>
        <ecNumber evidence="3 12">2.4.1.135</ecNumber>
    </recommendedName>
</protein>
<dbReference type="Pfam" id="PF03360">
    <property type="entry name" value="Glyco_transf_43"/>
    <property type="match status" value="1"/>
</dbReference>